<protein>
    <submittedName>
        <fullName evidence="6">TetR/AcrR family transcriptional regulator</fullName>
    </submittedName>
</protein>
<dbReference type="InterPro" id="IPR001647">
    <property type="entry name" value="HTH_TetR"/>
</dbReference>
<dbReference type="InterPro" id="IPR050109">
    <property type="entry name" value="HTH-type_TetR-like_transc_reg"/>
</dbReference>
<dbReference type="Pfam" id="PF00440">
    <property type="entry name" value="TetR_N"/>
    <property type="match status" value="1"/>
</dbReference>
<proteinExistence type="predicted"/>
<dbReference type="AlphaFoldDB" id="A0A3A1TWD0"/>
<accession>A0A3A1TWD0</accession>
<dbReference type="PROSITE" id="PS50977">
    <property type="entry name" value="HTH_TETR_2"/>
    <property type="match status" value="1"/>
</dbReference>
<dbReference type="GO" id="GO:0000976">
    <property type="term" value="F:transcription cis-regulatory region binding"/>
    <property type="evidence" value="ECO:0007669"/>
    <property type="project" value="TreeGrafter"/>
</dbReference>
<comment type="caution">
    <text evidence="6">The sequence shown here is derived from an EMBL/GenBank/DDBJ whole genome shotgun (WGS) entry which is preliminary data.</text>
</comment>
<feature type="DNA-binding region" description="H-T-H motif" evidence="4">
    <location>
        <begin position="35"/>
        <end position="54"/>
    </location>
</feature>
<organism evidence="6 7">
    <name type="scientific">Amnibacterium setariae</name>
    <dbReference type="NCBI Taxonomy" id="2306585"/>
    <lineage>
        <taxon>Bacteria</taxon>
        <taxon>Bacillati</taxon>
        <taxon>Actinomycetota</taxon>
        <taxon>Actinomycetes</taxon>
        <taxon>Micrococcales</taxon>
        <taxon>Microbacteriaceae</taxon>
        <taxon>Amnibacterium</taxon>
    </lineage>
</organism>
<dbReference type="Pfam" id="PF21597">
    <property type="entry name" value="TetR_C_43"/>
    <property type="match status" value="1"/>
</dbReference>
<dbReference type="InterPro" id="IPR049445">
    <property type="entry name" value="TetR_SbtR-like_C"/>
</dbReference>
<dbReference type="GO" id="GO:0003700">
    <property type="term" value="F:DNA-binding transcription factor activity"/>
    <property type="evidence" value="ECO:0007669"/>
    <property type="project" value="TreeGrafter"/>
</dbReference>
<dbReference type="InterPro" id="IPR036271">
    <property type="entry name" value="Tet_transcr_reg_TetR-rel_C_sf"/>
</dbReference>
<reference evidence="7" key="1">
    <citation type="submission" date="2018-09" db="EMBL/GenBank/DDBJ databases">
        <authorList>
            <person name="Kim I."/>
        </authorList>
    </citation>
    <scope>NUCLEOTIDE SEQUENCE [LARGE SCALE GENOMIC DNA]</scope>
    <source>
        <strain evidence="7">DD4a</strain>
    </source>
</reference>
<dbReference type="PANTHER" id="PTHR30055">
    <property type="entry name" value="HTH-TYPE TRANSCRIPTIONAL REGULATOR RUTR"/>
    <property type="match status" value="1"/>
</dbReference>
<evidence type="ECO:0000256" key="3">
    <source>
        <dbReference type="ARBA" id="ARBA00023163"/>
    </source>
</evidence>
<name>A0A3A1TWD0_9MICO</name>
<keyword evidence="7" id="KW-1185">Reference proteome</keyword>
<evidence type="ECO:0000256" key="2">
    <source>
        <dbReference type="ARBA" id="ARBA00023125"/>
    </source>
</evidence>
<dbReference type="OrthoDB" id="3192968at2"/>
<dbReference type="EMBL" id="QXTG01000002">
    <property type="protein sequence ID" value="RIX28522.1"/>
    <property type="molecule type" value="Genomic_DNA"/>
</dbReference>
<evidence type="ECO:0000313" key="7">
    <source>
        <dbReference type="Proteomes" id="UP000265742"/>
    </source>
</evidence>
<evidence type="ECO:0000256" key="1">
    <source>
        <dbReference type="ARBA" id="ARBA00023015"/>
    </source>
</evidence>
<dbReference type="SUPFAM" id="SSF46689">
    <property type="entry name" value="Homeodomain-like"/>
    <property type="match status" value="1"/>
</dbReference>
<dbReference type="InterPro" id="IPR009057">
    <property type="entry name" value="Homeodomain-like_sf"/>
</dbReference>
<feature type="domain" description="HTH tetR-type" evidence="5">
    <location>
        <begin position="13"/>
        <end position="72"/>
    </location>
</feature>
<dbReference type="PRINTS" id="PR00455">
    <property type="entry name" value="HTHTETR"/>
</dbReference>
<keyword evidence="1" id="KW-0805">Transcription regulation</keyword>
<dbReference type="PANTHER" id="PTHR30055:SF234">
    <property type="entry name" value="HTH-TYPE TRANSCRIPTIONAL REGULATOR BETI"/>
    <property type="match status" value="1"/>
</dbReference>
<keyword evidence="2 4" id="KW-0238">DNA-binding</keyword>
<keyword evidence="3" id="KW-0804">Transcription</keyword>
<evidence type="ECO:0000256" key="4">
    <source>
        <dbReference type="PROSITE-ProRule" id="PRU00335"/>
    </source>
</evidence>
<sequence>MAATVPRMRSDARENRDRIVAATRALFGERGLEVGMREVARRAEVGPATLYRRFPTRDALVDEAFAAEMLACRRIVEDGCGDPDAWRGLTTTIRALVALSVRNRGFVDALLASAPPPPGLLAHRRELLGLLDGLAVRAKREGALRSDVAVGDLVLLLQAGRGLPAGPAARVDRAARRFADLTIDALRTRPAGR</sequence>
<gene>
    <name evidence="6" type="ORF">D1781_13965</name>
</gene>
<dbReference type="SUPFAM" id="SSF48498">
    <property type="entry name" value="Tetracyclin repressor-like, C-terminal domain"/>
    <property type="match status" value="1"/>
</dbReference>
<evidence type="ECO:0000259" key="5">
    <source>
        <dbReference type="PROSITE" id="PS50977"/>
    </source>
</evidence>
<evidence type="ECO:0000313" key="6">
    <source>
        <dbReference type="EMBL" id="RIX28522.1"/>
    </source>
</evidence>
<dbReference type="Proteomes" id="UP000265742">
    <property type="component" value="Unassembled WGS sequence"/>
</dbReference>
<dbReference type="Gene3D" id="1.10.357.10">
    <property type="entry name" value="Tetracycline Repressor, domain 2"/>
    <property type="match status" value="1"/>
</dbReference>